<evidence type="ECO:0000256" key="1">
    <source>
        <dbReference type="ARBA" id="ARBA00009919"/>
    </source>
</evidence>
<evidence type="ECO:0000313" key="3">
    <source>
        <dbReference type="EMBL" id="KCZ81377.1"/>
    </source>
</evidence>
<gene>
    <name evidence="3" type="ORF">H312_01259</name>
</gene>
<dbReference type="Gene3D" id="3.40.250.10">
    <property type="entry name" value="Rhodanese-like domain"/>
    <property type="match status" value="1"/>
</dbReference>
<dbReference type="InterPro" id="IPR036873">
    <property type="entry name" value="Rhodanese-like_dom_sf"/>
</dbReference>
<dbReference type="FunFam" id="3.40.50.720:FF:000080">
    <property type="entry name" value="Thiazole biosynthesis adenylyltransferase ThiF"/>
    <property type="match status" value="1"/>
</dbReference>
<dbReference type="InterPro" id="IPR035985">
    <property type="entry name" value="Ubiquitin-activating_enz"/>
</dbReference>
<dbReference type="Pfam" id="PF00899">
    <property type="entry name" value="ThiF"/>
    <property type="match status" value="1"/>
</dbReference>
<dbReference type="Pfam" id="PF00581">
    <property type="entry name" value="Rhodanese"/>
    <property type="match status" value="1"/>
</dbReference>
<dbReference type="EMBL" id="KK365144">
    <property type="protein sequence ID" value="KCZ81377.1"/>
    <property type="molecule type" value="Genomic_DNA"/>
</dbReference>
<dbReference type="Proteomes" id="UP000030655">
    <property type="component" value="Unassembled WGS sequence"/>
</dbReference>
<dbReference type="PANTHER" id="PTHR10953:SF102">
    <property type="entry name" value="ADENYLYLTRANSFERASE AND SULFURTRANSFERASE MOCS3"/>
    <property type="match status" value="1"/>
</dbReference>
<dbReference type="GO" id="GO:0005737">
    <property type="term" value="C:cytoplasm"/>
    <property type="evidence" value="ECO:0007669"/>
    <property type="project" value="TreeGrafter"/>
</dbReference>
<accession>A0A059F2P6</accession>
<dbReference type="STRING" id="1288291.A0A059F2P6"/>
<dbReference type="InterPro" id="IPR000594">
    <property type="entry name" value="ThiF_NAD_FAD-bd"/>
</dbReference>
<dbReference type="AlphaFoldDB" id="A0A059F2P6"/>
<protein>
    <recommendedName>
        <fullName evidence="2">Rhodanese domain-containing protein</fullName>
    </recommendedName>
</protein>
<name>A0A059F2P6_9MICR</name>
<proteinExistence type="inferred from homology"/>
<reference evidence="3 4" key="2">
    <citation type="submission" date="2014-03" db="EMBL/GenBank/DDBJ databases">
        <title>The Genome Sequence of Anncaliia algerae insect isolate PRA339.</title>
        <authorList>
            <consortium name="The Broad Institute Genome Sequencing Platform"/>
            <consortium name="The Broad Institute Genome Sequencing Center for Infectious Disease"/>
            <person name="Cuomo C."/>
            <person name="Becnel J."/>
            <person name="Sanscrainte N."/>
            <person name="Walker B."/>
            <person name="Young S.K."/>
            <person name="Zeng Q."/>
            <person name="Gargeya S."/>
            <person name="Fitzgerald M."/>
            <person name="Haas B."/>
            <person name="Abouelleil A."/>
            <person name="Alvarado L."/>
            <person name="Arachchi H.M."/>
            <person name="Berlin A.M."/>
            <person name="Chapman S.B."/>
            <person name="Dewar J."/>
            <person name="Goldberg J."/>
            <person name="Griggs A."/>
            <person name="Gujja S."/>
            <person name="Hansen M."/>
            <person name="Howarth C."/>
            <person name="Imamovic A."/>
            <person name="Larimer J."/>
            <person name="McCowan C."/>
            <person name="Murphy C."/>
            <person name="Neiman D."/>
            <person name="Pearson M."/>
            <person name="Priest M."/>
            <person name="Roberts A."/>
            <person name="Saif S."/>
            <person name="Shea T."/>
            <person name="Sisk P."/>
            <person name="Sykes S."/>
            <person name="Wortman J."/>
            <person name="Nusbaum C."/>
            <person name="Birren B."/>
        </authorList>
    </citation>
    <scope>NUCLEOTIDE SEQUENCE [LARGE SCALE GENOMIC DNA]</scope>
    <source>
        <strain evidence="3 4">PRA339</strain>
    </source>
</reference>
<dbReference type="Gene3D" id="3.40.50.720">
    <property type="entry name" value="NAD(P)-binding Rossmann-like Domain"/>
    <property type="match status" value="1"/>
</dbReference>
<dbReference type="OrthoDB" id="10261062at2759"/>
<dbReference type="GO" id="GO:0004792">
    <property type="term" value="F:thiosulfate-cyanide sulfurtransferase activity"/>
    <property type="evidence" value="ECO:0007669"/>
    <property type="project" value="TreeGrafter"/>
</dbReference>
<evidence type="ECO:0000313" key="4">
    <source>
        <dbReference type="Proteomes" id="UP000030655"/>
    </source>
</evidence>
<dbReference type="VEuPathDB" id="MicrosporidiaDB:H312_01259"/>
<dbReference type="SMART" id="SM00450">
    <property type="entry name" value="RHOD"/>
    <property type="match status" value="1"/>
</dbReference>
<dbReference type="SUPFAM" id="SSF69572">
    <property type="entry name" value="Activating enzymes of the ubiquitin-like proteins"/>
    <property type="match status" value="1"/>
</dbReference>
<dbReference type="PANTHER" id="PTHR10953">
    <property type="entry name" value="UBIQUITIN-ACTIVATING ENZYME E1"/>
    <property type="match status" value="1"/>
</dbReference>
<dbReference type="InterPro" id="IPR045886">
    <property type="entry name" value="ThiF/MoeB/HesA"/>
</dbReference>
<dbReference type="PROSITE" id="PS50206">
    <property type="entry name" value="RHODANESE_3"/>
    <property type="match status" value="1"/>
</dbReference>
<dbReference type="HOGENOM" id="CLU_013325_1_0_1"/>
<dbReference type="GO" id="GO:0008641">
    <property type="term" value="F:ubiquitin-like modifier activating enzyme activity"/>
    <property type="evidence" value="ECO:0007669"/>
    <property type="project" value="InterPro"/>
</dbReference>
<comment type="similarity">
    <text evidence="1">Belongs to the HesA/MoeB/ThiF family.</text>
</comment>
<keyword evidence="4" id="KW-1185">Reference proteome</keyword>
<evidence type="ECO:0000259" key="2">
    <source>
        <dbReference type="PROSITE" id="PS50206"/>
    </source>
</evidence>
<reference evidence="4" key="1">
    <citation type="submission" date="2013-02" db="EMBL/GenBank/DDBJ databases">
        <authorList>
            <consortium name="The Broad Institute Genome Sequencing Platform"/>
            <person name="Cuomo C."/>
            <person name="Becnel J."/>
            <person name="Sanscrainte N."/>
            <person name="Walker B."/>
            <person name="Young S.K."/>
            <person name="Zeng Q."/>
            <person name="Gargeya S."/>
            <person name="Fitzgerald M."/>
            <person name="Haas B."/>
            <person name="Abouelleil A."/>
            <person name="Alvarado L."/>
            <person name="Arachchi H.M."/>
            <person name="Berlin A.M."/>
            <person name="Chapman S.B."/>
            <person name="Dewar J."/>
            <person name="Goldberg J."/>
            <person name="Griggs A."/>
            <person name="Gujja S."/>
            <person name="Hansen M."/>
            <person name="Howarth C."/>
            <person name="Imamovic A."/>
            <person name="Larimer J."/>
            <person name="McCowan C."/>
            <person name="Murphy C."/>
            <person name="Neiman D."/>
            <person name="Pearson M."/>
            <person name="Priest M."/>
            <person name="Roberts A."/>
            <person name="Saif S."/>
            <person name="Shea T."/>
            <person name="Sisk P."/>
            <person name="Sykes S."/>
            <person name="Wortman J."/>
            <person name="Nusbaum C."/>
            <person name="Birren B."/>
        </authorList>
    </citation>
    <scope>NUCLEOTIDE SEQUENCE [LARGE SCALE GENOMIC DNA]</scope>
    <source>
        <strain evidence="4">PRA339</strain>
    </source>
</reference>
<organism evidence="3 4">
    <name type="scientific">Anncaliia algerae PRA339</name>
    <dbReference type="NCBI Taxonomy" id="1288291"/>
    <lineage>
        <taxon>Eukaryota</taxon>
        <taxon>Fungi</taxon>
        <taxon>Fungi incertae sedis</taxon>
        <taxon>Microsporidia</taxon>
        <taxon>Tubulinosematoidea</taxon>
        <taxon>Tubulinosematidae</taxon>
        <taxon>Anncaliia</taxon>
    </lineage>
</organism>
<feature type="domain" description="Rhodanese" evidence="2">
    <location>
        <begin position="272"/>
        <end position="353"/>
    </location>
</feature>
<dbReference type="InterPro" id="IPR001763">
    <property type="entry name" value="Rhodanese-like_dom"/>
</dbReference>
<dbReference type="CDD" id="cd00757">
    <property type="entry name" value="ThiF_MoeB_HesA_family"/>
    <property type="match status" value="1"/>
</dbReference>
<sequence>MEYKTALDKKETHRFSRQLILKEIGLENHKRICAAKILIVGLGGLGSPVLTYLSSSGIKNFILVDFDTVELHNLQRQTIHKEKFINELKTVSAKEFIKEINSSINVECYATKLNRDNINLIASQANIIVDCTDDLETRYIISEYAKSYKKSVIMGSVLKFSGQVYVFPEGKSCYSCVFPEFKVTRENCSNAGVLGSVCGIIGSIQATEVIKNILNDYDPYILTYDAIDNAFNKISIRKCKNTCNMVTFPVTCNIEPTIPSENFLTWKDYLHDKEKYLLVDLRNKEAYELCHLIDSVNFSVDSISPEIDDKIVVLLCRRGIYAQKVWDQFKRKNIFVLKGGLTAYKEEVDPNFIIF</sequence>
<dbReference type="GO" id="GO:0016779">
    <property type="term" value="F:nucleotidyltransferase activity"/>
    <property type="evidence" value="ECO:0007669"/>
    <property type="project" value="TreeGrafter"/>
</dbReference>